<comment type="caution">
    <text evidence="2">The sequence shown here is derived from an EMBL/GenBank/DDBJ whole genome shotgun (WGS) entry which is preliminary data.</text>
</comment>
<keyword evidence="3" id="KW-1185">Reference proteome</keyword>
<name>A0AAV6KN87_9ERIC</name>
<reference evidence="2" key="1">
    <citation type="submission" date="2020-08" db="EMBL/GenBank/DDBJ databases">
        <title>Plant Genome Project.</title>
        <authorList>
            <person name="Zhang R.-G."/>
        </authorList>
    </citation>
    <scope>NUCLEOTIDE SEQUENCE</scope>
    <source>
        <strain evidence="2">WSP0</strain>
        <tissue evidence="2">Leaf</tissue>
    </source>
</reference>
<accession>A0AAV6KN87</accession>
<feature type="region of interest" description="Disordered" evidence="1">
    <location>
        <begin position="1"/>
        <end position="77"/>
    </location>
</feature>
<feature type="region of interest" description="Disordered" evidence="1">
    <location>
        <begin position="192"/>
        <end position="234"/>
    </location>
</feature>
<dbReference type="PANTHER" id="PTHR46213">
    <property type="entry name" value="TRANSCRIPTIONAL ACTIVATOR DEMETER"/>
    <property type="match status" value="1"/>
</dbReference>
<gene>
    <name evidence="2" type="ORF">RHGRI_011539</name>
</gene>
<dbReference type="AlphaFoldDB" id="A0AAV6KN87"/>
<dbReference type="Proteomes" id="UP000823749">
    <property type="component" value="Chromosome 4"/>
</dbReference>
<organism evidence="2 3">
    <name type="scientific">Rhododendron griersonianum</name>
    <dbReference type="NCBI Taxonomy" id="479676"/>
    <lineage>
        <taxon>Eukaryota</taxon>
        <taxon>Viridiplantae</taxon>
        <taxon>Streptophyta</taxon>
        <taxon>Embryophyta</taxon>
        <taxon>Tracheophyta</taxon>
        <taxon>Spermatophyta</taxon>
        <taxon>Magnoliopsida</taxon>
        <taxon>eudicotyledons</taxon>
        <taxon>Gunneridae</taxon>
        <taxon>Pentapetalae</taxon>
        <taxon>asterids</taxon>
        <taxon>Ericales</taxon>
        <taxon>Ericaceae</taxon>
        <taxon>Ericoideae</taxon>
        <taxon>Rhodoreae</taxon>
        <taxon>Rhododendron</taxon>
    </lineage>
</organism>
<evidence type="ECO:0000313" key="3">
    <source>
        <dbReference type="Proteomes" id="UP000823749"/>
    </source>
</evidence>
<sequence length="284" mass="32686">MDEEAHQEKNRQVDEDETTRVQVNHDKVQQQLTIDSSRTAVSKELQENQNPDKGSYTGIDLNITPQQKPRRKKHRPKVILEGKPKRTTPKTHDKQGITMQMQKRVNNDLPSAPRSPNNSNCSSSIPCLTEEERARGLKRGHSYTTNEAENIRRNMIGGHFSSLDEYLAMFPTSACNNHGISRKLFPAIYKTKRTEKGHGTPTSSKPPTRGLKKKKEEERARGLKRGHSCTTNELGRRHPQKYDWRPFQFFGRIPGHVSNKCMQQSWNSRQAYTKIKHAAYSWTQ</sequence>
<dbReference type="GO" id="GO:0019104">
    <property type="term" value="F:DNA N-glycosylase activity"/>
    <property type="evidence" value="ECO:0007669"/>
    <property type="project" value="InterPro"/>
</dbReference>
<protein>
    <submittedName>
        <fullName evidence="2">Uncharacterized protein</fullName>
    </submittedName>
</protein>
<dbReference type="InterPro" id="IPR044811">
    <property type="entry name" value="DME/ROS1"/>
</dbReference>
<proteinExistence type="predicted"/>
<feature type="compositionally biased region" description="Basic and acidic residues" evidence="1">
    <location>
        <begin position="1"/>
        <end position="13"/>
    </location>
</feature>
<evidence type="ECO:0000313" key="2">
    <source>
        <dbReference type="EMBL" id="KAG5553677.1"/>
    </source>
</evidence>
<evidence type="ECO:0000256" key="1">
    <source>
        <dbReference type="SAM" id="MobiDB-lite"/>
    </source>
</evidence>
<feature type="compositionally biased region" description="Polar residues" evidence="1">
    <location>
        <begin position="29"/>
        <end position="40"/>
    </location>
</feature>
<dbReference type="GO" id="GO:0035514">
    <property type="term" value="F:DNA demethylase activity"/>
    <property type="evidence" value="ECO:0007669"/>
    <property type="project" value="InterPro"/>
</dbReference>
<dbReference type="GO" id="GO:0141166">
    <property type="term" value="P:chromosomal 5-methylcytosine DNA demethylation pathway"/>
    <property type="evidence" value="ECO:0007669"/>
    <property type="project" value="InterPro"/>
</dbReference>
<feature type="compositionally biased region" description="Basic residues" evidence="1">
    <location>
        <begin position="68"/>
        <end position="77"/>
    </location>
</feature>
<dbReference type="PANTHER" id="PTHR46213:SF13">
    <property type="entry name" value="DEMETER-LIKE PROTEIN 2-RELATED"/>
    <property type="match status" value="1"/>
</dbReference>
<dbReference type="EMBL" id="JACTNZ010000004">
    <property type="protein sequence ID" value="KAG5553677.1"/>
    <property type="molecule type" value="Genomic_DNA"/>
</dbReference>